<dbReference type="EMBL" id="JAQQWL010000003">
    <property type="protein sequence ID" value="KAK8078751.1"/>
    <property type="molecule type" value="Genomic_DNA"/>
</dbReference>
<name>A0ABR1W5F7_9PEZI</name>
<proteinExistence type="predicted"/>
<organism evidence="1 2">
    <name type="scientific">Apiospora phragmitis</name>
    <dbReference type="NCBI Taxonomy" id="2905665"/>
    <lineage>
        <taxon>Eukaryota</taxon>
        <taxon>Fungi</taxon>
        <taxon>Dikarya</taxon>
        <taxon>Ascomycota</taxon>
        <taxon>Pezizomycotina</taxon>
        <taxon>Sordariomycetes</taxon>
        <taxon>Xylariomycetidae</taxon>
        <taxon>Amphisphaeriales</taxon>
        <taxon>Apiosporaceae</taxon>
        <taxon>Apiospora</taxon>
    </lineage>
</organism>
<evidence type="ECO:0000313" key="1">
    <source>
        <dbReference type="EMBL" id="KAK8078751.1"/>
    </source>
</evidence>
<reference evidence="1 2" key="1">
    <citation type="submission" date="2023-01" db="EMBL/GenBank/DDBJ databases">
        <title>Analysis of 21 Apiospora genomes using comparative genomics revels a genus with tremendous synthesis potential of carbohydrate active enzymes and secondary metabolites.</title>
        <authorList>
            <person name="Sorensen T."/>
        </authorList>
    </citation>
    <scope>NUCLEOTIDE SEQUENCE [LARGE SCALE GENOMIC DNA]</scope>
    <source>
        <strain evidence="1 2">CBS 135458</strain>
    </source>
</reference>
<dbReference type="GeneID" id="92087030"/>
<protein>
    <submittedName>
        <fullName evidence="1">Uncharacterized protein</fullName>
    </submittedName>
</protein>
<gene>
    <name evidence="1" type="ORF">PG994_002558</name>
</gene>
<keyword evidence="2" id="KW-1185">Reference proteome</keyword>
<comment type="caution">
    <text evidence="1">The sequence shown here is derived from an EMBL/GenBank/DDBJ whole genome shotgun (WGS) entry which is preliminary data.</text>
</comment>
<evidence type="ECO:0000313" key="2">
    <source>
        <dbReference type="Proteomes" id="UP001480595"/>
    </source>
</evidence>
<accession>A0ABR1W5F7</accession>
<dbReference type="Proteomes" id="UP001480595">
    <property type="component" value="Unassembled WGS sequence"/>
</dbReference>
<dbReference type="RefSeq" id="XP_066719822.1">
    <property type="nucleotide sequence ID" value="XM_066853967.1"/>
</dbReference>
<sequence length="155" mass="15917">MKTPMSILVPATNASKTLVNDLNMVPVLGSADMLRLPVIGPMLAGIQMALTARELIDGAEDAMDPLAERLGAETNANAEAVLDALGRPTEIIGVTAGERVLAGASAAGFASVNDAALSALSATQGKLLGHKIGSLMETPDHVVAKRRLTPLGRIL</sequence>